<keyword evidence="7" id="KW-1185">Reference proteome</keyword>
<reference evidence="6" key="1">
    <citation type="submission" date="2021-01" db="EMBL/GenBank/DDBJ databases">
        <title>Adiantum capillus-veneris genome.</title>
        <authorList>
            <person name="Fang Y."/>
            <person name="Liao Q."/>
        </authorList>
    </citation>
    <scope>NUCLEOTIDE SEQUENCE</scope>
    <source>
        <strain evidence="6">H3</strain>
        <tissue evidence="6">Leaf</tissue>
    </source>
</reference>
<comment type="catalytic activity">
    <reaction evidence="3">
        <text>(2R)-3-phosphoglycerate + NAD(+) = 3-phosphooxypyruvate + NADH + H(+)</text>
        <dbReference type="Rhea" id="RHEA:12641"/>
        <dbReference type="ChEBI" id="CHEBI:15378"/>
        <dbReference type="ChEBI" id="CHEBI:18110"/>
        <dbReference type="ChEBI" id="CHEBI:57540"/>
        <dbReference type="ChEBI" id="CHEBI:57945"/>
        <dbReference type="ChEBI" id="CHEBI:58272"/>
        <dbReference type="EC" id="1.1.1.95"/>
    </reaction>
</comment>
<name>A0A9D4VCE4_ADICA</name>
<dbReference type="GO" id="GO:0004617">
    <property type="term" value="F:phosphoglycerate dehydrogenase activity"/>
    <property type="evidence" value="ECO:0007669"/>
    <property type="project" value="UniProtKB-EC"/>
</dbReference>
<dbReference type="InterPro" id="IPR006140">
    <property type="entry name" value="D-isomer_DH_NAD-bd"/>
</dbReference>
<accession>A0A9D4VCE4</accession>
<evidence type="ECO:0000256" key="3">
    <source>
        <dbReference type="ARBA" id="ARBA00048731"/>
    </source>
</evidence>
<comment type="caution">
    <text evidence="6">The sequence shown here is derived from an EMBL/GenBank/DDBJ whole genome shotgun (WGS) entry which is preliminary data.</text>
</comment>
<dbReference type="AlphaFoldDB" id="A0A9D4VCE4"/>
<dbReference type="GO" id="GO:0009570">
    <property type="term" value="C:chloroplast stroma"/>
    <property type="evidence" value="ECO:0007669"/>
    <property type="project" value="TreeGrafter"/>
</dbReference>
<protein>
    <recommendedName>
        <fullName evidence="2">phosphoglycerate dehydrogenase</fullName>
        <ecNumber evidence="2">1.1.1.95</ecNumber>
    </recommendedName>
</protein>
<evidence type="ECO:0000313" key="7">
    <source>
        <dbReference type="Proteomes" id="UP000886520"/>
    </source>
</evidence>
<comment type="pathway">
    <text evidence="1">Amino-acid biosynthesis; L-serine biosynthesis; L-serine from 3-phospho-D-glycerate: step 1/3.</text>
</comment>
<gene>
    <name evidence="6" type="ORF">GOP47_0002756</name>
</gene>
<dbReference type="InterPro" id="IPR036291">
    <property type="entry name" value="NAD(P)-bd_dom_sf"/>
</dbReference>
<dbReference type="Gene3D" id="3.40.50.720">
    <property type="entry name" value="NAD(P)-binding Rossmann-like Domain"/>
    <property type="match status" value="2"/>
</dbReference>
<dbReference type="FunFam" id="3.30.1330.90:FF:000003">
    <property type="entry name" value="D-3-phosphoglycerate dehydrogenase"/>
    <property type="match status" value="1"/>
</dbReference>
<dbReference type="PANTHER" id="PTHR42938">
    <property type="entry name" value="FORMATE DEHYDROGENASE 1"/>
    <property type="match status" value="1"/>
</dbReference>
<feature type="domain" description="D-isomer specific 2-hydroxyacid dehydrogenase NAD-binding" evidence="4">
    <location>
        <begin position="58"/>
        <end position="154"/>
    </location>
</feature>
<dbReference type="SUPFAM" id="SSF143548">
    <property type="entry name" value="Serine metabolism enzymes domain"/>
    <property type="match status" value="1"/>
</dbReference>
<dbReference type="GO" id="GO:0051287">
    <property type="term" value="F:NAD binding"/>
    <property type="evidence" value="ECO:0007669"/>
    <property type="project" value="InterPro"/>
</dbReference>
<dbReference type="Proteomes" id="UP000886520">
    <property type="component" value="Chromosome 3"/>
</dbReference>
<evidence type="ECO:0000259" key="4">
    <source>
        <dbReference type="Pfam" id="PF02826"/>
    </source>
</evidence>
<dbReference type="Pfam" id="PF02826">
    <property type="entry name" value="2-Hacid_dh_C"/>
    <property type="match status" value="1"/>
</dbReference>
<sequence length="386" mass="42454">MELIRTLSDFAVGHQICAAMRFPRFSFRHVIMGWDKVAYTLAELSGASRSCDRFGSLDDGSWRLDSCGESLASAEVISLHIPLTTTTKKAFNAEIISQLRNGVKIISDAVGVIDEEALLEALDNGVVAKAVFTEEPSKLDDKLAGHKNVTVTPHPLASMRLLAQEGVAMEVAQEVLSALQGDIPLSTINARGFYKEVLERLAPYIPLAEKLGRFMQLATIGSAVKSVQVSYRFKDGVVCCLERRLITWSPLLRPMIIKGLTEPNSRTNVNFVNADYVAKQQGLVITEEWKSGKEESSVDIEGSLESIQVKIAQVEPMFSRALLSDSDEIAFEEEDNVGISFMIVTARKTSSKQALMSIRVEDEPSVAVLQRIEGIQGVEEVMFVNL</sequence>
<dbReference type="Pfam" id="PF19304">
    <property type="entry name" value="PGDH_inter"/>
    <property type="match status" value="1"/>
</dbReference>
<dbReference type="EMBL" id="JABFUD020000002">
    <property type="protein sequence ID" value="KAI5083013.1"/>
    <property type="molecule type" value="Genomic_DNA"/>
</dbReference>
<evidence type="ECO:0000313" key="6">
    <source>
        <dbReference type="EMBL" id="KAI5083013.1"/>
    </source>
</evidence>
<dbReference type="EC" id="1.1.1.95" evidence="2"/>
<evidence type="ECO:0000256" key="2">
    <source>
        <dbReference type="ARBA" id="ARBA00013143"/>
    </source>
</evidence>
<dbReference type="SUPFAM" id="SSF51735">
    <property type="entry name" value="NAD(P)-binding Rossmann-fold domains"/>
    <property type="match status" value="1"/>
</dbReference>
<dbReference type="OrthoDB" id="1906626at2759"/>
<organism evidence="6 7">
    <name type="scientific">Adiantum capillus-veneris</name>
    <name type="common">Maidenhair fern</name>
    <dbReference type="NCBI Taxonomy" id="13818"/>
    <lineage>
        <taxon>Eukaryota</taxon>
        <taxon>Viridiplantae</taxon>
        <taxon>Streptophyta</taxon>
        <taxon>Embryophyta</taxon>
        <taxon>Tracheophyta</taxon>
        <taxon>Polypodiopsida</taxon>
        <taxon>Polypodiidae</taxon>
        <taxon>Polypodiales</taxon>
        <taxon>Pteridineae</taxon>
        <taxon>Pteridaceae</taxon>
        <taxon>Vittarioideae</taxon>
        <taxon>Adiantum</taxon>
    </lineage>
</organism>
<evidence type="ECO:0000259" key="5">
    <source>
        <dbReference type="Pfam" id="PF19304"/>
    </source>
</evidence>
<feature type="domain" description="D-3-phosphoglycerate dehydrogenase ASB" evidence="5">
    <location>
        <begin position="200"/>
        <end position="293"/>
    </location>
</feature>
<evidence type="ECO:0000256" key="1">
    <source>
        <dbReference type="ARBA" id="ARBA00005216"/>
    </source>
</evidence>
<dbReference type="InterPro" id="IPR045626">
    <property type="entry name" value="PGDH_ASB_dom"/>
</dbReference>
<proteinExistence type="predicted"/>
<dbReference type="Gene3D" id="3.30.1330.90">
    <property type="entry name" value="D-3-phosphoglycerate dehydrogenase, domain 3"/>
    <property type="match status" value="1"/>
</dbReference>
<dbReference type="PANTHER" id="PTHR42938:SF5">
    <property type="entry name" value="D-3-PHOSPHOGLYCERATE DEHYDROGENASE 3, CHLOROPLASTIC"/>
    <property type="match status" value="1"/>
</dbReference>
<dbReference type="InterPro" id="IPR029009">
    <property type="entry name" value="ASB_dom_sf"/>
</dbReference>